<feature type="domain" description="F-box" evidence="1">
    <location>
        <begin position="1"/>
        <end position="46"/>
    </location>
</feature>
<comment type="caution">
    <text evidence="2">The sequence shown here is derived from an EMBL/GenBank/DDBJ whole genome shotgun (WGS) entry which is preliminary data.</text>
</comment>
<evidence type="ECO:0000313" key="3">
    <source>
        <dbReference type="Proteomes" id="UP001431209"/>
    </source>
</evidence>
<evidence type="ECO:0000259" key="1">
    <source>
        <dbReference type="PROSITE" id="PS50181"/>
    </source>
</evidence>
<dbReference type="SUPFAM" id="SSF81383">
    <property type="entry name" value="F-box domain"/>
    <property type="match status" value="1"/>
</dbReference>
<accession>A0AAW2Z6E1</accession>
<dbReference type="Pfam" id="PF00646">
    <property type="entry name" value="F-box"/>
    <property type="match status" value="1"/>
</dbReference>
<dbReference type="InterPro" id="IPR001810">
    <property type="entry name" value="F-box_dom"/>
</dbReference>
<proteinExistence type="predicted"/>
<dbReference type="InterPro" id="IPR036047">
    <property type="entry name" value="F-box-like_dom_sf"/>
</dbReference>
<gene>
    <name evidence="2" type="ORF">AKO1_003614</name>
</gene>
<evidence type="ECO:0000313" key="2">
    <source>
        <dbReference type="EMBL" id="KAL0484813.1"/>
    </source>
</evidence>
<protein>
    <recommendedName>
        <fullName evidence="1">F-box domain-containing protein</fullName>
    </recommendedName>
</protein>
<reference evidence="2 3" key="1">
    <citation type="submission" date="2024-03" db="EMBL/GenBank/DDBJ databases">
        <title>The Acrasis kona genome and developmental transcriptomes reveal deep origins of eukaryotic multicellular pathways.</title>
        <authorList>
            <person name="Sheikh S."/>
            <person name="Fu C.-J."/>
            <person name="Brown M.W."/>
            <person name="Baldauf S.L."/>
        </authorList>
    </citation>
    <scope>NUCLEOTIDE SEQUENCE [LARGE SCALE GENOMIC DNA]</scope>
    <source>
        <strain evidence="2 3">ATCC MYA-3509</strain>
    </source>
</reference>
<dbReference type="Proteomes" id="UP001431209">
    <property type="component" value="Unassembled WGS sequence"/>
</dbReference>
<name>A0AAW2Z6E1_9EUKA</name>
<organism evidence="2 3">
    <name type="scientific">Acrasis kona</name>
    <dbReference type="NCBI Taxonomy" id="1008807"/>
    <lineage>
        <taxon>Eukaryota</taxon>
        <taxon>Discoba</taxon>
        <taxon>Heterolobosea</taxon>
        <taxon>Tetramitia</taxon>
        <taxon>Eutetramitia</taxon>
        <taxon>Acrasidae</taxon>
        <taxon>Acrasis</taxon>
    </lineage>
</organism>
<dbReference type="AlphaFoldDB" id="A0AAW2Z6E1"/>
<sequence>MRITDLPREVLAVILEYLSIQCIAKVSEVSIKLMIASKSDMLWNESNKSLPFQGSFKKYLSYLSELEYMQMFAIHTATEGKVAIFDPFTKLSVTTTTLTESLQDFRNLTSFLGIANNEHDGSEQFSQSTGMIFKEGLFVDDHDFLDDFYLLFQQDESGKSTSYPVSCYNSQVGVWIQFIKPGQTQTEIEREMASQAAAKLTSERGNNIRFVSWEKARLMCTRKYRLVKSTNLTCKNYNYWFG</sequence>
<dbReference type="PROSITE" id="PS50181">
    <property type="entry name" value="FBOX"/>
    <property type="match status" value="1"/>
</dbReference>
<keyword evidence="3" id="KW-1185">Reference proteome</keyword>
<dbReference type="EMBL" id="JAOPGA020001073">
    <property type="protein sequence ID" value="KAL0484813.1"/>
    <property type="molecule type" value="Genomic_DNA"/>
</dbReference>